<name>A0A445JDS1_GLYSO</name>
<keyword evidence="2" id="KW-1185">Reference proteome</keyword>
<reference evidence="1 2" key="1">
    <citation type="submission" date="2018-09" db="EMBL/GenBank/DDBJ databases">
        <title>A high-quality reference genome of wild soybean provides a powerful tool to mine soybean genomes.</title>
        <authorList>
            <person name="Xie M."/>
            <person name="Chung C.Y.L."/>
            <person name="Li M.-W."/>
            <person name="Wong F.-L."/>
            <person name="Chan T.-F."/>
            <person name="Lam H.-M."/>
        </authorList>
    </citation>
    <scope>NUCLEOTIDE SEQUENCE [LARGE SCALE GENOMIC DNA]</scope>
    <source>
        <strain evidence="2">cv. W05</strain>
        <tissue evidence="1">Hypocotyl of etiolated seedlings</tissue>
    </source>
</reference>
<comment type="caution">
    <text evidence="1">The sequence shown here is derived from an EMBL/GenBank/DDBJ whole genome shotgun (WGS) entry which is preliminary data.</text>
</comment>
<accession>A0A445JDS1</accession>
<dbReference type="EMBL" id="QZWG01000008">
    <property type="protein sequence ID" value="RZB96596.1"/>
    <property type="molecule type" value="Genomic_DNA"/>
</dbReference>
<gene>
    <name evidence="1" type="ORF">D0Y65_020372</name>
</gene>
<organism evidence="1 2">
    <name type="scientific">Glycine soja</name>
    <name type="common">Wild soybean</name>
    <dbReference type="NCBI Taxonomy" id="3848"/>
    <lineage>
        <taxon>Eukaryota</taxon>
        <taxon>Viridiplantae</taxon>
        <taxon>Streptophyta</taxon>
        <taxon>Embryophyta</taxon>
        <taxon>Tracheophyta</taxon>
        <taxon>Spermatophyta</taxon>
        <taxon>Magnoliopsida</taxon>
        <taxon>eudicotyledons</taxon>
        <taxon>Gunneridae</taxon>
        <taxon>Pentapetalae</taxon>
        <taxon>rosids</taxon>
        <taxon>fabids</taxon>
        <taxon>Fabales</taxon>
        <taxon>Fabaceae</taxon>
        <taxon>Papilionoideae</taxon>
        <taxon>50 kb inversion clade</taxon>
        <taxon>NPAAA clade</taxon>
        <taxon>indigoferoid/millettioid clade</taxon>
        <taxon>Phaseoleae</taxon>
        <taxon>Glycine</taxon>
        <taxon>Glycine subgen. Soja</taxon>
    </lineage>
</organism>
<sequence length="74" mass="8926">MVQYTVQYTQGLILLQKLLDTPRHIYINQNHQTWQQQTPMQQRSLQLKVELLGYDQRFCNVKGVYYNSNRNLKP</sequence>
<protein>
    <submittedName>
        <fullName evidence="1">Uncharacterized protein</fullName>
    </submittedName>
</protein>
<proteinExistence type="predicted"/>
<dbReference type="AlphaFoldDB" id="A0A445JDS1"/>
<evidence type="ECO:0000313" key="2">
    <source>
        <dbReference type="Proteomes" id="UP000289340"/>
    </source>
</evidence>
<evidence type="ECO:0000313" key="1">
    <source>
        <dbReference type="EMBL" id="RZB96596.1"/>
    </source>
</evidence>
<dbReference type="Proteomes" id="UP000289340">
    <property type="component" value="Chromosome 8"/>
</dbReference>